<dbReference type="AlphaFoldDB" id="A0A6B3SMK8"/>
<evidence type="ECO:0000313" key="2">
    <source>
        <dbReference type="Proteomes" id="UP000482155"/>
    </source>
</evidence>
<dbReference type="Proteomes" id="UP000482155">
    <property type="component" value="Unassembled WGS sequence"/>
</dbReference>
<proteinExistence type="predicted"/>
<keyword evidence="2" id="KW-1185">Reference proteome</keyword>
<name>A0A6B3SMK8_9BURK</name>
<dbReference type="RefSeq" id="WP_163959954.1">
    <property type="nucleotide sequence ID" value="NZ_JAAIVB010000004.1"/>
</dbReference>
<evidence type="ECO:0000313" key="1">
    <source>
        <dbReference type="EMBL" id="NEX59622.1"/>
    </source>
</evidence>
<dbReference type="EMBL" id="JAAIVB010000004">
    <property type="protein sequence ID" value="NEX59622.1"/>
    <property type="molecule type" value="Genomic_DNA"/>
</dbReference>
<comment type="caution">
    <text evidence="1">The sequence shown here is derived from an EMBL/GenBank/DDBJ whole genome shotgun (WGS) entry which is preliminary data.</text>
</comment>
<sequence length="161" mass="18899">MDSRNESERIDHNNKLTSMPANPWEFDVDLGTSPNEALNRILSIVYEVAKHDADSWPSDNDWRISLPSWFKEKVPELNKEETDQLLASTPRDKWDTLPWEFFSWIDAMRDRGWKWWGYSQSGNLATIVLHIATYPERIDAFREILRAAGVKIEREQYGEIS</sequence>
<protein>
    <submittedName>
        <fullName evidence="1">Uncharacterized protein</fullName>
    </submittedName>
</protein>
<organism evidence="1 2">
    <name type="scientific">Noviherbaspirillum galbum</name>
    <dbReference type="NCBI Taxonomy" id="2709383"/>
    <lineage>
        <taxon>Bacteria</taxon>
        <taxon>Pseudomonadati</taxon>
        <taxon>Pseudomonadota</taxon>
        <taxon>Betaproteobacteria</taxon>
        <taxon>Burkholderiales</taxon>
        <taxon>Oxalobacteraceae</taxon>
        <taxon>Noviherbaspirillum</taxon>
    </lineage>
</organism>
<gene>
    <name evidence="1" type="ORF">G3574_00890</name>
</gene>
<reference evidence="1 2" key="1">
    <citation type="submission" date="2020-02" db="EMBL/GenBank/DDBJ databases">
        <authorList>
            <person name="Kim M.K."/>
        </authorList>
    </citation>
    <scope>NUCLEOTIDE SEQUENCE [LARGE SCALE GENOMIC DNA]</scope>
    <source>
        <strain evidence="1 2">17J57-3</strain>
    </source>
</reference>
<accession>A0A6B3SMK8</accession>